<evidence type="ECO:0000259" key="10">
    <source>
        <dbReference type="Pfam" id="PF07730"/>
    </source>
</evidence>
<keyword evidence="4" id="KW-0808">Transferase</keyword>
<keyword evidence="9" id="KW-0472">Membrane</keyword>
<feature type="domain" description="Signal transduction histidine kinase subgroup 3 dimerisation and phosphoacceptor" evidence="10">
    <location>
        <begin position="333"/>
        <end position="389"/>
    </location>
</feature>
<comment type="catalytic activity">
    <reaction evidence="1">
        <text>ATP + protein L-histidine = ADP + protein N-phospho-L-histidine.</text>
        <dbReference type="EC" id="2.7.13.3"/>
    </reaction>
</comment>
<feature type="transmembrane region" description="Helical" evidence="9">
    <location>
        <begin position="34"/>
        <end position="54"/>
    </location>
</feature>
<evidence type="ECO:0000313" key="11">
    <source>
        <dbReference type="EMBL" id="MDJ1371823.1"/>
    </source>
</evidence>
<keyword evidence="12" id="KW-1185">Reference proteome</keyword>
<evidence type="ECO:0000256" key="2">
    <source>
        <dbReference type="ARBA" id="ARBA00012438"/>
    </source>
</evidence>
<keyword evidence="3" id="KW-0597">Phosphoprotein</keyword>
<dbReference type="EMBL" id="PXVD01000016">
    <property type="protein sequence ID" value="MDJ1371823.1"/>
    <property type="molecule type" value="Genomic_DNA"/>
</dbReference>
<name>A0ABT7C9E3_9MICO</name>
<reference evidence="11" key="1">
    <citation type="submission" date="2018-03" db="EMBL/GenBank/DDBJ databases">
        <authorList>
            <person name="Nunes O.C."/>
            <person name="Lopes A.R."/>
            <person name="Froufe H."/>
            <person name="Munoz-Merida A."/>
            <person name="Barroso C."/>
            <person name="Egas C."/>
        </authorList>
    </citation>
    <scope>NUCLEOTIDE SEQUENCE</scope>
    <source>
        <strain evidence="11">ON4</strain>
    </source>
</reference>
<dbReference type="SUPFAM" id="SSF55874">
    <property type="entry name" value="ATPase domain of HSP90 chaperone/DNA topoisomerase II/histidine kinase"/>
    <property type="match status" value="1"/>
</dbReference>
<evidence type="ECO:0000256" key="3">
    <source>
        <dbReference type="ARBA" id="ARBA00022553"/>
    </source>
</evidence>
<feature type="transmembrane region" description="Helical" evidence="9">
    <location>
        <begin position="258"/>
        <end position="279"/>
    </location>
</feature>
<keyword evidence="9" id="KW-0812">Transmembrane</keyword>
<proteinExistence type="predicted"/>
<evidence type="ECO:0000256" key="5">
    <source>
        <dbReference type="ARBA" id="ARBA00022741"/>
    </source>
</evidence>
<dbReference type="InterPro" id="IPR050482">
    <property type="entry name" value="Sensor_HK_TwoCompSys"/>
</dbReference>
<keyword evidence="9" id="KW-1133">Transmembrane helix</keyword>
<evidence type="ECO:0000256" key="6">
    <source>
        <dbReference type="ARBA" id="ARBA00022777"/>
    </source>
</evidence>
<evidence type="ECO:0000313" key="12">
    <source>
        <dbReference type="Proteomes" id="UP001170379"/>
    </source>
</evidence>
<evidence type="ECO:0000256" key="1">
    <source>
        <dbReference type="ARBA" id="ARBA00000085"/>
    </source>
</evidence>
<keyword evidence="6 11" id="KW-0418">Kinase</keyword>
<dbReference type="PANTHER" id="PTHR24421:SF10">
    <property type="entry name" value="NITRATE_NITRITE SENSOR PROTEIN NARQ"/>
    <property type="match status" value="1"/>
</dbReference>
<dbReference type="Gene3D" id="3.30.565.10">
    <property type="entry name" value="Histidine kinase-like ATPase, C-terminal domain"/>
    <property type="match status" value="1"/>
</dbReference>
<keyword evidence="7" id="KW-0067">ATP-binding</keyword>
<dbReference type="PANTHER" id="PTHR24421">
    <property type="entry name" value="NITRATE/NITRITE SENSOR PROTEIN NARX-RELATED"/>
    <property type="match status" value="1"/>
</dbReference>
<dbReference type="Pfam" id="PF07730">
    <property type="entry name" value="HisKA_3"/>
    <property type="match status" value="1"/>
</dbReference>
<dbReference type="InterPro" id="IPR011712">
    <property type="entry name" value="Sig_transdc_His_kin_sub3_dim/P"/>
</dbReference>
<dbReference type="InterPro" id="IPR036890">
    <property type="entry name" value="HATPase_C_sf"/>
</dbReference>
<protein>
    <recommendedName>
        <fullName evidence="2">histidine kinase</fullName>
        <ecNumber evidence="2">2.7.13.3</ecNumber>
    </recommendedName>
</protein>
<evidence type="ECO:0000256" key="4">
    <source>
        <dbReference type="ARBA" id="ARBA00022679"/>
    </source>
</evidence>
<gene>
    <name evidence="11" type="ORF">C7K25_10675</name>
</gene>
<dbReference type="Proteomes" id="UP001170379">
    <property type="component" value="Unassembled WGS sequence"/>
</dbReference>
<keyword evidence="8" id="KW-0902">Two-component regulatory system</keyword>
<reference evidence="11" key="2">
    <citation type="journal article" date="2022" name="Sci. Rep.">
        <title>In silico prediction of the enzymes involved in the degradation of the herbicide molinate by Gulosibacter molinativorax ON4T.</title>
        <authorList>
            <person name="Lopes A.R."/>
            <person name="Bunin E."/>
            <person name="Viana A.T."/>
            <person name="Froufe H."/>
            <person name="Munoz-Merida A."/>
            <person name="Pinho D."/>
            <person name="Figueiredo J."/>
            <person name="Barroso C."/>
            <person name="Vaz-Moreira I."/>
            <person name="Bellanger X."/>
            <person name="Egas C."/>
            <person name="Nunes O.C."/>
        </authorList>
    </citation>
    <scope>NUCLEOTIDE SEQUENCE</scope>
    <source>
        <strain evidence="11">ON4</strain>
    </source>
</reference>
<dbReference type="GO" id="GO:0016301">
    <property type="term" value="F:kinase activity"/>
    <property type="evidence" value="ECO:0007669"/>
    <property type="project" value="UniProtKB-KW"/>
</dbReference>
<feature type="transmembrane region" description="Helical" evidence="9">
    <location>
        <begin position="165"/>
        <end position="183"/>
    </location>
</feature>
<sequence length="535" mass="56418">MNARRIAAAALLVAMVVGGYFLGAAESGSALNGVFVAVVATLVWVLGVIIARALKRSRDARRAAREILALDDHAMIERSVADERRRLAEETDRQLRATLAEIAATSAEHQRDSASDLGAVARSVHRASREATAELRRQLGLLRSAEQSPASGSTEARHRGWAPRYADAIVTVIVVVMALAEGAPYFGSAFYAGAWSAASTALASSTTLMWRKAPEAGAIASGVVWLGAALLGAPVVGGLWVFANFGLLAYGVAARARIWVALGTLVAFALAIGIATWLVEPLNVPINLLTIAVGAMVGFVVRWSRVRVESARRSERKRSEALRPQIEQAISTERGGFARELHDTVSHAVGVIAMQAGAAEVSLPEHPERSRAALAVAHETAVESLAELNRPRGGASASVEASSAAEAGAGLSESERLHALIDRFRKAGLEVTYRGDAVPEKLQPLVLRVILEGLTNVLRHAETASATVSISREPENLRISVANGGRPRDAPHPHGFGLVGLRERVELAGGAFTAGPGTVEGFQLEAIVPLERSAA</sequence>
<evidence type="ECO:0000256" key="9">
    <source>
        <dbReference type="SAM" id="Phobius"/>
    </source>
</evidence>
<dbReference type="RefSeq" id="WP_026937158.1">
    <property type="nucleotide sequence ID" value="NZ_CP028426.1"/>
</dbReference>
<comment type="caution">
    <text evidence="11">The sequence shown here is derived from an EMBL/GenBank/DDBJ whole genome shotgun (WGS) entry which is preliminary data.</text>
</comment>
<evidence type="ECO:0000256" key="8">
    <source>
        <dbReference type="ARBA" id="ARBA00023012"/>
    </source>
</evidence>
<feature type="transmembrane region" description="Helical" evidence="9">
    <location>
        <begin position="286"/>
        <end position="304"/>
    </location>
</feature>
<dbReference type="CDD" id="cd16917">
    <property type="entry name" value="HATPase_UhpB-NarQ-NarX-like"/>
    <property type="match status" value="1"/>
</dbReference>
<evidence type="ECO:0000256" key="7">
    <source>
        <dbReference type="ARBA" id="ARBA00022840"/>
    </source>
</evidence>
<dbReference type="EC" id="2.7.13.3" evidence="2"/>
<organism evidence="11 12">
    <name type="scientific">Gulosibacter molinativorax</name>
    <dbReference type="NCBI Taxonomy" id="256821"/>
    <lineage>
        <taxon>Bacteria</taxon>
        <taxon>Bacillati</taxon>
        <taxon>Actinomycetota</taxon>
        <taxon>Actinomycetes</taxon>
        <taxon>Micrococcales</taxon>
        <taxon>Microbacteriaceae</taxon>
        <taxon>Gulosibacter</taxon>
    </lineage>
</organism>
<dbReference type="Gene3D" id="1.20.5.1930">
    <property type="match status" value="1"/>
</dbReference>
<accession>A0ABT7C9E3</accession>
<keyword evidence="5" id="KW-0547">Nucleotide-binding</keyword>
<feature type="transmembrane region" description="Helical" evidence="9">
    <location>
        <begin position="222"/>
        <end position="252"/>
    </location>
</feature>